<comment type="subcellular location">
    <subcellularLocation>
        <location evidence="1">Cell membrane</location>
        <topology evidence="1">Multi-pass membrane protein</topology>
    </subcellularLocation>
</comment>
<dbReference type="CDD" id="cd06173">
    <property type="entry name" value="MFS_MefA_like"/>
    <property type="match status" value="1"/>
</dbReference>
<proteinExistence type="predicted"/>
<dbReference type="PROSITE" id="PS50850">
    <property type="entry name" value="MFS"/>
    <property type="match status" value="1"/>
</dbReference>
<evidence type="ECO:0000256" key="6">
    <source>
        <dbReference type="ARBA" id="ARBA00023136"/>
    </source>
</evidence>
<evidence type="ECO:0000259" key="8">
    <source>
        <dbReference type="PROSITE" id="PS50850"/>
    </source>
</evidence>
<name>A0ABV1DW56_9FIRM</name>
<feature type="transmembrane region" description="Helical" evidence="7">
    <location>
        <begin position="234"/>
        <end position="256"/>
    </location>
</feature>
<feature type="transmembrane region" description="Helical" evidence="7">
    <location>
        <begin position="276"/>
        <end position="295"/>
    </location>
</feature>
<keyword evidence="5 7" id="KW-1133">Transmembrane helix</keyword>
<keyword evidence="3" id="KW-1003">Cell membrane</keyword>
<dbReference type="EMBL" id="JBBMFD010000001">
    <property type="protein sequence ID" value="MEQ2439284.1"/>
    <property type="molecule type" value="Genomic_DNA"/>
</dbReference>
<evidence type="ECO:0000313" key="10">
    <source>
        <dbReference type="Proteomes" id="UP001489509"/>
    </source>
</evidence>
<evidence type="ECO:0000256" key="4">
    <source>
        <dbReference type="ARBA" id="ARBA00022692"/>
    </source>
</evidence>
<feature type="transmembrane region" description="Helical" evidence="7">
    <location>
        <begin position="58"/>
        <end position="83"/>
    </location>
</feature>
<evidence type="ECO:0000256" key="3">
    <source>
        <dbReference type="ARBA" id="ARBA00022475"/>
    </source>
</evidence>
<dbReference type="Gene3D" id="1.20.1250.20">
    <property type="entry name" value="MFS general substrate transporter like domains"/>
    <property type="match status" value="1"/>
</dbReference>
<keyword evidence="2" id="KW-0813">Transport</keyword>
<feature type="transmembrane region" description="Helical" evidence="7">
    <location>
        <begin position="387"/>
        <end position="408"/>
    </location>
</feature>
<dbReference type="InterPro" id="IPR036259">
    <property type="entry name" value="MFS_trans_sf"/>
</dbReference>
<keyword evidence="4 7" id="KW-0812">Transmembrane</keyword>
<organism evidence="9 10">
    <name type="scientific">Solibaculum intestinale</name>
    <dbReference type="NCBI Taxonomy" id="3133165"/>
    <lineage>
        <taxon>Bacteria</taxon>
        <taxon>Bacillati</taxon>
        <taxon>Bacillota</taxon>
        <taxon>Clostridia</taxon>
        <taxon>Eubacteriales</taxon>
        <taxon>Oscillospiraceae</taxon>
        <taxon>Solibaculum</taxon>
    </lineage>
</organism>
<dbReference type="Pfam" id="PF07690">
    <property type="entry name" value="MFS_1"/>
    <property type="match status" value="1"/>
</dbReference>
<reference evidence="9 10" key="1">
    <citation type="submission" date="2024-03" db="EMBL/GenBank/DDBJ databases">
        <title>Human intestinal bacterial collection.</title>
        <authorList>
            <person name="Pauvert C."/>
            <person name="Hitch T.C.A."/>
            <person name="Clavel T."/>
        </authorList>
    </citation>
    <scope>NUCLEOTIDE SEQUENCE [LARGE SCALE GENOMIC DNA]</scope>
    <source>
        <strain evidence="9 10">CLA-JM-H44</strain>
    </source>
</reference>
<feature type="transmembrane region" description="Helical" evidence="7">
    <location>
        <begin position="186"/>
        <end position="203"/>
    </location>
</feature>
<dbReference type="InterPro" id="IPR011701">
    <property type="entry name" value="MFS"/>
</dbReference>
<feature type="transmembrane region" description="Helical" evidence="7">
    <location>
        <begin position="359"/>
        <end position="381"/>
    </location>
</feature>
<protein>
    <submittedName>
        <fullName evidence="9">MFS transporter</fullName>
    </submittedName>
</protein>
<dbReference type="SUPFAM" id="SSF103473">
    <property type="entry name" value="MFS general substrate transporter"/>
    <property type="match status" value="1"/>
</dbReference>
<feature type="domain" description="Major facilitator superfamily (MFS) profile" evidence="8">
    <location>
        <begin position="229"/>
        <end position="421"/>
    </location>
</feature>
<evidence type="ECO:0000256" key="1">
    <source>
        <dbReference type="ARBA" id="ARBA00004651"/>
    </source>
</evidence>
<dbReference type="PANTHER" id="PTHR43266:SF10">
    <property type="entry name" value="BACILYSIN EXPORTER BACE-RELATED"/>
    <property type="match status" value="1"/>
</dbReference>
<feature type="transmembrane region" description="Helical" evidence="7">
    <location>
        <begin position="302"/>
        <end position="322"/>
    </location>
</feature>
<feature type="transmembrane region" description="Helical" evidence="7">
    <location>
        <begin position="90"/>
        <end position="111"/>
    </location>
</feature>
<sequence>MKKEDHPLTDISQPLPAEYVHWRQKAGWFLSSQAVSLFGSSITQFAIVWYVTLSTSSGVMIMLSSLCSFLPQILISLFAGVWADRHNRKYLVMISDGAIALSTLILAVIFLCGYQELWLLFLVAAVRSAGTGVQTPAVTAMIPQIVPQEKLMRINGLNSTIQSLTMLVSPAVSGAVLSMAGLEAAFFIDVVTAAIAIVIMSRLKVAKVKREKEETRGAFSDLKFGLRYAWNHRFLRVFLFFYAGLMFLVTPAALLTPLLTTRTFGEEVWMLTANEMLWSFGTVIGGLIIAAWGGFRNRLNTLVMGTVVFGIFTMLLGFAGVFVVYLCFLFLTGLSMPFVGSPGMVLLQETVEPQMQGRVFGLVQIVSSSALPLGMAIFGPLADVVSVEWLLVITGILMALLGVSMLLCPSLREAGRHRTPA</sequence>
<evidence type="ECO:0000313" key="9">
    <source>
        <dbReference type="EMBL" id="MEQ2439284.1"/>
    </source>
</evidence>
<feature type="transmembrane region" description="Helical" evidence="7">
    <location>
        <begin position="28"/>
        <end position="52"/>
    </location>
</feature>
<dbReference type="RefSeq" id="WP_349217557.1">
    <property type="nucleotide sequence ID" value="NZ_JBBMFD010000001.1"/>
</dbReference>
<dbReference type="InterPro" id="IPR020846">
    <property type="entry name" value="MFS_dom"/>
</dbReference>
<accession>A0ABV1DW56</accession>
<keyword evidence="6 7" id="KW-0472">Membrane</keyword>
<evidence type="ECO:0000256" key="5">
    <source>
        <dbReference type="ARBA" id="ARBA00022989"/>
    </source>
</evidence>
<evidence type="ECO:0000256" key="7">
    <source>
        <dbReference type="SAM" id="Phobius"/>
    </source>
</evidence>
<dbReference type="PANTHER" id="PTHR43266">
    <property type="entry name" value="MACROLIDE-EFFLUX PROTEIN"/>
    <property type="match status" value="1"/>
</dbReference>
<feature type="transmembrane region" description="Helical" evidence="7">
    <location>
        <begin position="328"/>
        <end position="347"/>
    </location>
</feature>
<gene>
    <name evidence="9" type="ORF">WMO26_00410</name>
</gene>
<dbReference type="Proteomes" id="UP001489509">
    <property type="component" value="Unassembled WGS sequence"/>
</dbReference>
<keyword evidence="10" id="KW-1185">Reference proteome</keyword>
<comment type="caution">
    <text evidence="9">The sequence shown here is derived from an EMBL/GenBank/DDBJ whole genome shotgun (WGS) entry which is preliminary data.</text>
</comment>
<evidence type="ECO:0000256" key="2">
    <source>
        <dbReference type="ARBA" id="ARBA00022448"/>
    </source>
</evidence>